<keyword evidence="3" id="KW-1185">Reference proteome</keyword>
<gene>
    <name evidence="4" type="primary">LOC106457481</name>
</gene>
<dbReference type="RefSeq" id="XP_022239139.1">
    <property type="nucleotide sequence ID" value="XM_022383431.1"/>
</dbReference>
<protein>
    <submittedName>
        <fullName evidence="4">Uncharacterized protein LOC106457481 isoform X1</fullName>
    </submittedName>
</protein>
<feature type="region of interest" description="Disordered" evidence="1">
    <location>
        <begin position="362"/>
        <end position="393"/>
    </location>
</feature>
<dbReference type="GeneID" id="106457481"/>
<evidence type="ECO:0000256" key="2">
    <source>
        <dbReference type="SAM" id="Phobius"/>
    </source>
</evidence>
<keyword evidence="2" id="KW-1133">Transmembrane helix</keyword>
<reference evidence="4" key="1">
    <citation type="submission" date="2025-08" db="UniProtKB">
        <authorList>
            <consortium name="RefSeq"/>
        </authorList>
    </citation>
    <scope>IDENTIFICATION</scope>
    <source>
        <tissue evidence="4">Muscle</tissue>
    </source>
</reference>
<name>A0ABM1S684_LIMPO</name>
<evidence type="ECO:0000313" key="4">
    <source>
        <dbReference type="RefSeq" id="XP_022239139.1"/>
    </source>
</evidence>
<sequence length="393" mass="44411">MERIYTTLFSYIDLVMMYICWLFLLLLTVASRSTAFPRPSSSSLGEGSAATLIPWVGRSTKHALKANPNGEKFVQPEFSTTVPLPHGFKLGNKKEHISSFTNDTGHNPFVDLLEGTVPPRNLSFPDFATQTETTLPNHQLSSDETKRHFDITHLPLDRRTVENKRYNNFPKESVSFYETTRSSEVPRETNKERHFRFMPPYEQPVEGNSEGHNRWRSIIEDKSRTAIYPRGRFIFEGYTLSVKQESATTAAIARTMAAQASSPITDDISTKLDQLSHTNDFTTVPNVAESSTFLQDKTSTIIKEHGLTESSFDDSNGEKLHDATIRNIIIGAVISAVAVVFFATFLIVCRWRQRSKRMTKRSEKFIDEVSSSTSSETHGKTRSPPVFPSSRRT</sequence>
<evidence type="ECO:0000313" key="3">
    <source>
        <dbReference type="Proteomes" id="UP000694941"/>
    </source>
</evidence>
<keyword evidence="2" id="KW-0812">Transmembrane</keyword>
<evidence type="ECO:0000256" key="1">
    <source>
        <dbReference type="SAM" id="MobiDB-lite"/>
    </source>
</evidence>
<feature type="transmembrane region" description="Helical" evidence="2">
    <location>
        <begin position="328"/>
        <end position="351"/>
    </location>
</feature>
<accession>A0ABM1S684</accession>
<proteinExistence type="predicted"/>
<dbReference type="Proteomes" id="UP000694941">
    <property type="component" value="Unplaced"/>
</dbReference>
<organism evidence="3 4">
    <name type="scientific">Limulus polyphemus</name>
    <name type="common">Atlantic horseshoe crab</name>
    <dbReference type="NCBI Taxonomy" id="6850"/>
    <lineage>
        <taxon>Eukaryota</taxon>
        <taxon>Metazoa</taxon>
        <taxon>Ecdysozoa</taxon>
        <taxon>Arthropoda</taxon>
        <taxon>Chelicerata</taxon>
        <taxon>Merostomata</taxon>
        <taxon>Xiphosura</taxon>
        <taxon>Limulidae</taxon>
        <taxon>Limulus</taxon>
    </lineage>
</organism>
<keyword evidence="2" id="KW-0472">Membrane</keyword>